<organism evidence="1 2">
    <name type="scientific">Commensalibacter intestini A911</name>
    <dbReference type="NCBI Taxonomy" id="1088868"/>
    <lineage>
        <taxon>Bacteria</taxon>
        <taxon>Pseudomonadati</taxon>
        <taxon>Pseudomonadota</taxon>
        <taxon>Alphaproteobacteria</taxon>
        <taxon>Acetobacterales</taxon>
        <taxon>Acetobacteraceae</taxon>
    </lineage>
</organism>
<dbReference type="AlphaFoldDB" id="G6F245"/>
<evidence type="ECO:0000313" key="1">
    <source>
        <dbReference type="EMBL" id="EHD13499.1"/>
    </source>
</evidence>
<protein>
    <submittedName>
        <fullName evidence="1">Uncharacterized protein</fullName>
    </submittedName>
</protein>
<dbReference type="OrthoDB" id="6642009at2"/>
<accession>G6F245</accession>
<sequence>MITAKIYPWWSESFKWFGLSGTNPNNKDETSDGAGAIAAFLGAEIQYSTHSIDIWVNNLTDLEHSRAPDGDFGEGNAFSIFITGDYVFIGTEYAEESQVLMTRAQFLHALEQYRVFLDGDYEDPENPPAIINVEFIAGGQEAVDMYNNLPNSHGVPYAD</sequence>
<dbReference type="RefSeq" id="WP_008854681.1">
    <property type="nucleotide sequence ID" value="NZ_AGFR01000009.1"/>
</dbReference>
<dbReference type="EMBL" id="AGFR01000009">
    <property type="protein sequence ID" value="EHD13499.1"/>
    <property type="molecule type" value="Genomic_DNA"/>
</dbReference>
<evidence type="ECO:0000313" key="2">
    <source>
        <dbReference type="Proteomes" id="UP000005939"/>
    </source>
</evidence>
<gene>
    <name evidence="1" type="ORF">CIN_16910</name>
</gene>
<comment type="caution">
    <text evidence="1">The sequence shown here is derived from an EMBL/GenBank/DDBJ whole genome shotgun (WGS) entry which is preliminary data.</text>
</comment>
<dbReference type="PATRIC" id="fig|1088868.3.peg.1699"/>
<name>G6F245_9PROT</name>
<dbReference type="Proteomes" id="UP000005939">
    <property type="component" value="Unassembled WGS sequence"/>
</dbReference>
<dbReference type="eggNOG" id="ENOG50342JV">
    <property type="taxonomic scope" value="Bacteria"/>
</dbReference>
<dbReference type="STRING" id="1088868.CIN_16910"/>
<reference evidence="1 2" key="1">
    <citation type="submission" date="2011-10" db="EMBL/GenBank/DDBJ databases">
        <title>Genome Sequence of Commensalibacter intestini A911, isolated from Drosophila gut.</title>
        <authorList>
            <person name="Lee W.-J."/>
            <person name="Kim E.-K."/>
        </authorList>
    </citation>
    <scope>NUCLEOTIDE SEQUENCE [LARGE SCALE GENOMIC DNA]</scope>
    <source>
        <strain evidence="1 2">A911</strain>
    </source>
</reference>
<proteinExistence type="predicted"/>